<feature type="region of interest" description="Disordered" evidence="2">
    <location>
        <begin position="1242"/>
        <end position="1289"/>
    </location>
</feature>
<evidence type="ECO:0000256" key="2">
    <source>
        <dbReference type="SAM" id="MobiDB-lite"/>
    </source>
</evidence>
<dbReference type="eggNOG" id="KOG1939">
    <property type="taxonomic scope" value="Eukaryota"/>
</dbReference>
<evidence type="ECO:0000259" key="4">
    <source>
        <dbReference type="Pfam" id="PF02538"/>
    </source>
</evidence>
<protein>
    <recommendedName>
        <fullName evidence="9">5-oxoprolinase</fullName>
    </recommendedName>
</protein>
<feature type="domain" description="Acetophenone carboxylase-like C-terminal" evidence="6">
    <location>
        <begin position="534"/>
        <end position="710"/>
    </location>
</feature>
<dbReference type="Pfam" id="PF01968">
    <property type="entry name" value="Hydantoinase_A"/>
    <property type="match status" value="1"/>
</dbReference>
<evidence type="ECO:0000256" key="1">
    <source>
        <dbReference type="ARBA" id="ARBA00010403"/>
    </source>
</evidence>
<dbReference type="InterPro" id="IPR002821">
    <property type="entry name" value="Hydantoinase_A"/>
</dbReference>
<evidence type="ECO:0000313" key="7">
    <source>
        <dbReference type="EMBL" id="AOW04853.1"/>
    </source>
</evidence>
<evidence type="ECO:0000259" key="5">
    <source>
        <dbReference type="Pfam" id="PF05378"/>
    </source>
</evidence>
<name>A0A1D8NGV9_YARLL</name>
<sequence length="1289" mass="138923">MGGIRIAIDRGGTFTDVYAHCPDQEIVLKLLSVDPANYEDAPTEGIRRILEKAIGKKIPKGEPIDLSEVESVRMGTTVATNALLERKGDRVAFLVTKGFGDILTIGQQARPNIFDLSVKKLKKLYEVVYEVDERVVPDAAGEVTGDTGEKYHVFQTPDKAVVVAELEKIKASGIDSLAIAFMHGYSFTEHEEMVAKWARDIGFEVSVSHELQPQIKLVSRANSATASAYLSPTTRRYITQFGKGFKGGLDEVGRKLLFMQSDGGLTHWNQFSGLKAILSGPAGGVVGFSRTAYDDSQKPNPKPVLGFDMGGTSTDVSRYAGTLPHIFETTTAQVTIQSPQLDISTVAAGGGSILFWRNGLFAVGPESASAHPGPACYRKGGPLTVTDANLFLGRLVVSQFPNIFGPNENEPLDSEIVKKKFQELTDEINKDQGSDLTPHNVALGFLQVANETMCRPIRSLTEGKGYITSGHDLCSFGGAGGQHACDVAQSLGISRVVIPKYSSILSAYGMALADVVVDTQQPADAILGDTALGELKERLSVLAKEATATLMSQGFTEGDVECEKYLNLRYRGSESLMMVAQQGEGDYTSFAKQFTELHKQEFGFTLDRDILVADVRVRAVGKTGYNPEHPIQELTKAKSNGVTTPKATNTQKVYFDESWHDCCVFKIADLQTGDQVAGPALIIDATQTLVVASNGKATVLDNHVIIELDETVKEIDSGDHIDLVELSIFSHRFMSIAEQMGQTLQKTAISTNIKERLDFSCALFDQDGDLVANAPHIPVHLGSMSSAVRYQVEHWKGDLHEGDVLVCNHPAYGGSHLPDITVVTPVFDETGKVAFFCASRGHHSDIGGISAGSMPPFSKELWEEGATIQAFKVVSKGKYDEAGMVRLLFDEPSKYPGCEGSRSLQDSLSDLQAQIAANNKGIRLIEALIEDFGLNVVQKYMKAIQQNAEEAVRKLLIGAREKRETTVFTARDQLDEGTPIVLTITIADDGSARFDFSGTGPQVYGNLNAPKSVTYSAILYVLRSLIDADIPLNGGCLKPIEIFIPNNTVLAPSADAATVGGNVETSQRVTDVVLKAFEAMGASQGTCNNLTFGISPQMLKDKECTATETFGYYETIAGGAGAGPTWNGQSGVQVHMTNTRSTDPEIFEKRYPAILREFSVRRGSGGAGEFTGGNGVVRDIQFTQPVQCSILSERRSSAPYGMKGGESGKPGMNLWVRKNGTTATLGGKNTVRMSPGERIIIQTPGGGGYGHVKEDKSSKAEEAQKSETHSFIPRASGSIHERAAAQGAL</sequence>
<evidence type="ECO:0008006" key="9">
    <source>
        <dbReference type="Google" id="ProtNLM"/>
    </source>
</evidence>
<dbReference type="RefSeq" id="XP_503458.4">
    <property type="nucleotide sequence ID" value="XM_503458.4"/>
</dbReference>
<feature type="domain" description="Hydantoinase A/oxoprolinase" evidence="3">
    <location>
        <begin position="220"/>
        <end position="517"/>
    </location>
</feature>
<dbReference type="GO" id="GO:0005829">
    <property type="term" value="C:cytosol"/>
    <property type="evidence" value="ECO:0007669"/>
    <property type="project" value="TreeGrafter"/>
</dbReference>
<feature type="domain" description="Hydantoinase/oxoprolinase N-terminal" evidence="5">
    <location>
        <begin position="5"/>
        <end position="201"/>
    </location>
</feature>
<dbReference type="Pfam" id="PF19278">
    <property type="entry name" value="Hydant_A_C"/>
    <property type="match status" value="1"/>
</dbReference>
<dbReference type="PANTHER" id="PTHR11365:SF2">
    <property type="entry name" value="5-OXOPROLINASE"/>
    <property type="match status" value="1"/>
</dbReference>
<dbReference type="PANTHER" id="PTHR11365">
    <property type="entry name" value="5-OXOPROLINASE RELATED"/>
    <property type="match status" value="1"/>
</dbReference>
<feature type="domain" description="Hydantoinase B/oxoprolinase" evidence="4">
    <location>
        <begin position="722"/>
        <end position="1251"/>
    </location>
</feature>
<dbReference type="VEuPathDB" id="FungiDB:YALI1_E03039g"/>
<evidence type="ECO:0000313" key="8">
    <source>
        <dbReference type="Proteomes" id="UP000182444"/>
    </source>
</evidence>
<dbReference type="InterPro" id="IPR008040">
    <property type="entry name" value="Hydant_A_N"/>
</dbReference>
<dbReference type="GO" id="GO:0017168">
    <property type="term" value="F:5-oxoprolinase (ATP-hydrolyzing) activity"/>
    <property type="evidence" value="ECO:0007669"/>
    <property type="project" value="TreeGrafter"/>
</dbReference>
<dbReference type="GeneID" id="2912098"/>
<dbReference type="InterPro" id="IPR003692">
    <property type="entry name" value="Hydantoinase_B"/>
</dbReference>
<reference evidence="7 8" key="1">
    <citation type="journal article" date="2016" name="PLoS ONE">
        <title>Sequence Assembly of Yarrowia lipolytica Strain W29/CLIB89 Shows Transposable Element Diversity.</title>
        <authorList>
            <person name="Magnan C."/>
            <person name="Yu J."/>
            <person name="Chang I."/>
            <person name="Jahn E."/>
            <person name="Kanomata Y."/>
            <person name="Wu J."/>
            <person name="Zeller M."/>
            <person name="Oakes M."/>
            <person name="Baldi P."/>
            <person name="Sandmeyer S."/>
        </authorList>
    </citation>
    <scope>NUCLEOTIDE SEQUENCE [LARGE SCALE GENOMIC DNA]</scope>
    <source>
        <strain evidence="8">CLIB89(W29)</strain>
    </source>
</reference>
<dbReference type="InterPro" id="IPR049517">
    <property type="entry name" value="ACX-like_C"/>
</dbReference>
<comment type="similarity">
    <text evidence="1">Belongs to the oxoprolinase family.</text>
</comment>
<dbReference type="EMBL" id="CP017557">
    <property type="protein sequence ID" value="AOW04853.1"/>
    <property type="molecule type" value="Genomic_DNA"/>
</dbReference>
<dbReference type="OMA" id="TDCNVML"/>
<dbReference type="InterPro" id="IPR045079">
    <property type="entry name" value="Oxoprolinase-like"/>
</dbReference>
<feature type="compositionally biased region" description="Basic and acidic residues" evidence="2">
    <location>
        <begin position="1251"/>
        <end position="1268"/>
    </location>
</feature>
<dbReference type="VEuPathDB" id="FungiDB:YALI0_E02398g"/>
<evidence type="ECO:0000259" key="6">
    <source>
        <dbReference type="Pfam" id="PF19278"/>
    </source>
</evidence>
<accession>A0A1D8NGV9</accession>
<dbReference type="KEGG" id="yli:2912098"/>
<evidence type="ECO:0000259" key="3">
    <source>
        <dbReference type="Pfam" id="PF01968"/>
    </source>
</evidence>
<dbReference type="Pfam" id="PF02538">
    <property type="entry name" value="Hydantoinase_B"/>
    <property type="match status" value="1"/>
</dbReference>
<dbReference type="Proteomes" id="UP000182444">
    <property type="component" value="Chromosome 1E"/>
</dbReference>
<organism evidence="7 8">
    <name type="scientific">Yarrowia lipolytica</name>
    <name type="common">Candida lipolytica</name>
    <dbReference type="NCBI Taxonomy" id="4952"/>
    <lineage>
        <taxon>Eukaryota</taxon>
        <taxon>Fungi</taxon>
        <taxon>Dikarya</taxon>
        <taxon>Ascomycota</taxon>
        <taxon>Saccharomycotina</taxon>
        <taxon>Dipodascomycetes</taxon>
        <taxon>Dipodascales</taxon>
        <taxon>Dipodascales incertae sedis</taxon>
        <taxon>Yarrowia</taxon>
    </lineage>
</organism>
<dbReference type="Pfam" id="PF05378">
    <property type="entry name" value="Hydant_A_N"/>
    <property type="match status" value="1"/>
</dbReference>
<dbReference type="GO" id="GO:0006749">
    <property type="term" value="P:glutathione metabolic process"/>
    <property type="evidence" value="ECO:0007669"/>
    <property type="project" value="TreeGrafter"/>
</dbReference>
<proteinExistence type="inferred from homology"/>
<gene>
    <name evidence="7" type="ORF">YALI1_E03039g</name>
</gene>